<accession>A0A7S3RCZ5</accession>
<evidence type="ECO:0000256" key="1">
    <source>
        <dbReference type="PROSITE-ProRule" id="PRU00117"/>
    </source>
</evidence>
<dbReference type="AlphaFoldDB" id="A0A7S3RCZ5"/>
<dbReference type="SUPFAM" id="SSF54791">
    <property type="entry name" value="Eukaryotic type KH-domain (KH-domain type I)"/>
    <property type="match status" value="1"/>
</dbReference>
<dbReference type="Pfam" id="PF00013">
    <property type="entry name" value="KH_1"/>
    <property type="match status" value="1"/>
</dbReference>
<name>A0A7S3RCZ5_EMIHU</name>
<dbReference type="GO" id="GO:0003723">
    <property type="term" value="F:RNA binding"/>
    <property type="evidence" value="ECO:0007669"/>
    <property type="project" value="UniProtKB-UniRule"/>
</dbReference>
<dbReference type="InterPro" id="IPR036612">
    <property type="entry name" value="KH_dom_type_1_sf"/>
</dbReference>
<dbReference type="InterPro" id="IPR004088">
    <property type="entry name" value="KH_dom_type_1"/>
</dbReference>
<dbReference type="PROSITE" id="PS50084">
    <property type="entry name" value="KH_TYPE_1"/>
    <property type="match status" value="1"/>
</dbReference>
<feature type="domain" description="K Homology" evidence="2">
    <location>
        <begin position="5"/>
        <end position="78"/>
    </location>
</feature>
<organism evidence="3">
    <name type="scientific">Emiliania huxleyi</name>
    <name type="common">Coccolithophore</name>
    <name type="synonym">Pontosphaera huxleyi</name>
    <dbReference type="NCBI Taxonomy" id="2903"/>
    <lineage>
        <taxon>Eukaryota</taxon>
        <taxon>Haptista</taxon>
        <taxon>Haptophyta</taxon>
        <taxon>Prymnesiophyceae</taxon>
        <taxon>Isochrysidales</taxon>
        <taxon>Noelaerhabdaceae</taxon>
        <taxon>Emiliania</taxon>
    </lineage>
</organism>
<evidence type="ECO:0000313" key="3">
    <source>
        <dbReference type="EMBL" id="CAE0520597.1"/>
    </source>
</evidence>
<dbReference type="SMART" id="SM00322">
    <property type="entry name" value="KH"/>
    <property type="match status" value="1"/>
</dbReference>
<dbReference type="EMBL" id="HBIR01000468">
    <property type="protein sequence ID" value="CAE0520597.1"/>
    <property type="molecule type" value="Transcribed_RNA"/>
</dbReference>
<sequence>MAQKLDVHGYVMVPRNVVGRLIGKGGTNVKMLQRSSGASRIGFDKEAGGRAATQACTLQASDIEAAIGAAKVILEAVPDPGAPLEHKQELQRRREDWGGMVGELRGAERGAEPVADATREMAVEAHRAKFGSVCLNSDQQTKERPSELAAVDFEVWMLQRAVCTPFSRGENETANARR</sequence>
<gene>
    <name evidence="3" type="ORF">EHUX00137_LOCUS357</name>
</gene>
<protein>
    <recommendedName>
        <fullName evidence="2">K Homology domain-containing protein</fullName>
    </recommendedName>
</protein>
<proteinExistence type="predicted"/>
<evidence type="ECO:0000259" key="2">
    <source>
        <dbReference type="SMART" id="SM00322"/>
    </source>
</evidence>
<dbReference type="Gene3D" id="3.30.1370.10">
    <property type="entry name" value="K Homology domain, type 1"/>
    <property type="match status" value="1"/>
</dbReference>
<dbReference type="InterPro" id="IPR004087">
    <property type="entry name" value="KH_dom"/>
</dbReference>
<keyword evidence="1" id="KW-0694">RNA-binding</keyword>
<reference evidence="3" key="1">
    <citation type="submission" date="2021-01" db="EMBL/GenBank/DDBJ databases">
        <authorList>
            <person name="Corre E."/>
            <person name="Pelletier E."/>
            <person name="Niang G."/>
            <person name="Scheremetjew M."/>
            <person name="Finn R."/>
            <person name="Kale V."/>
            <person name="Holt S."/>
            <person name="Cochrane G."/>
            <person name="Meng A."/>
            <person name="Brown T."/>
            <person name="Cohen L."/>
        </authorList>
    </citation>
    <scope>NUCLEOTIDE SEQUENCE</scope>
    <source>
        <strain evidence="3">379</strain>
    </source>
</reference>